<evidence type="ECO:0000259" key="4">
    <source>
        <dbReference type="Pfam" id="PF17802"/>
    </source>
</evidence>
<keyword evidence="3" id="KW-0732">Signal</keyword>
<evidence type="ECO:0000256" key="2">
    <source>
        <dbReference type="ARBA" id="ARBA00022525"/>
    </source>
</evidence>
<dbReference type="PANTHER" id="PTHR36108">
    <property type="entry name" value="COLOSSIN-B-RELATED"/>
    <property type="match status" value="1"/>
</dbReference>
<dbReference type="RefSeq" id="WP_271921439.1">
    <property type="nucleotide sequence ID" value="NZ_JAQLWV010000149.1"/>
</dbReference>
<evidence type="ECO:0000313" key="6">
    <source>
        <dbReference type="Proteomes" id="UP001211173"/>
    </source>
</evidence>
<gene>
    <name evidence="5" type="ORF">PNE06_25670</name>
</gene>
<evidence type="ECO:0000256" key="1">
    <source>
        <dbReference type="ARBA" id="ARBA00007257"/>
    </source>
</evidence>
<dbReference type="Pfam" id="PF17802">
    <property type="entry name" value="SpaA"/>
    <property type="match status" value="4"/>
</dbReference>
<feature type="domain" description="SpaA-like prealbumin fold" evidence="4">
    <location>
        <begin position="99"/>
        <end position="184"/>
    </location>
</feature>
<feature type="non-terminal residue" evidence="5">
    <location>
        <position position="1"/>
    </location>
</feature>
<keyword evidence="2" id="KW-0964">Secreted</keyword>
<reference evidence="5" key="1">
    <citation type="submission" date="2023-01" db="EMBL/GenBank/DDBJ databases">
        <title>Human gut microbiome strain richness.</title>
        <authorList>
            <person name="Chen-Liaw A."/>
        </authorList>
    </citation>
    <scope>NUCLEOTIDE SEQUENCE</scope>
    <source>
        <strain evidence="5">1001287st1_F4_1001285I_161205</strain>
    </source>
</reference>
<dbReference type="EMBL" id="JAQLWV010000149">
    <property type="protein sequence ID" value="MDB7936463.1"/>
    <property type="molecule type" value="Genomic_DNA"/>
</dbReference>
<dbReference type="AlphaFoldDB" id="A0AAW6CMX3"/>
<evidence type="ECO:0000256" key="3">
    <source>
        <dbReference type="ARBA" id="ARBA00022729"/>
    </source>
</evidence>
<feature type="domain" description="SpaA-like prealbumin fold" evidence="4">
    <location>
        <begin position="10"/>
        <end position="83"/>
    </location>
</feature>
<sequence>FVFTNSVQPSLHLIKLSSDGSRLAGVTFRIAKIEDGSRYLDRTTDENGEILISGLEPGVYSVKELDTTSDHIIDPVERHVELFPGKTSTIILENDIRPNLTVVKRDADTGEPVPDTVFLVEAADGHSVDEIKTGADGTATLENLLPGVYQISEKSVPSPYLMDAEPQLVTLYPNRNHTVYFENHKKPTLTIQKVDSITGSPIQGAKFQLWYGSNDTDTGELNNLGIYFTDASGQIVLEGLRDGWYRVTELEPAPGFTIKEPATQEVYIEGGGNKSLTFENVPLNAIVVHKTDSVTGEALGGATFQLRYLGGASGTGGTMIGQKVTGSNGMAIWTGLKPGSYIVEEVDPA</sequence>
<organism evidence="5 6">
    <name type="scientific">Flavonifractor plautii</name>
    <name type="common">Fusobacterium plautii</name>
    <dbReference type="NCBI Taxonomy" id="292800"/>
    <lineage>
        <taxon>Bacteria</taxon>
        <taxon>Bacillati</taxon>
        <taxon>Bacillota</taxon>
        <taxon>Clostridia</taxon>
        <taxon>Eubacteriales</taxon>
        <taxon>Oscillospiraceae</taxon>
        <taxon>Flavonifractor</taxon>
    </lineage>
</organism>
<accession>A0AAW6CMX3</accession>
<evidence type="ECO:0000313" key="5">
    <source>
        <dbReference type="EMBL" id="MDB7936463.1"/>
    </source>
</evidence>
<name>A0AAW6CMX3_FLAPL</name>
<dbReference type="InterPro" id="IPR041033">
    <property type="entry name" value="SpaA_PFL_dom_1"/>
</dbReference>
<dbReference type="Gene3D" id="2.60.40.10">
    <property type="entry name" value="Immunoglobulins"/>
    <property type="match status" value="4"/>
</dbReference>
<feature type="domain" description="SpaA-like prealbumin fold" evidence="4">
    <location>
        <begin position="188"/>
        <end position="280"/>
    </location>
</feature>
<comment type="caution">
    <text evidence="5">The sequence shown here is derived from an EMBL/GenBank/DDBJ whole genome shotgun (WGS) entry which is preliminary data.</text>
</comment>
<dbReference type="PANTHER" id="PTHR36108:SF13">
    <property type="entry name" value="COLOSSIN-B-RELATED"/>
    <property type="match status" value="1"/>
</dbReference>
<protein>
    <submittedName>
        <fullName evidence="5">SpaA isopeptide-forming pilin-related protein</fullName>
    </submittedName>
</protein>
<feature type="domain" description="SpaA-like prealbumin fold" evidence="4">
    <location>
        <begin position="286"/>
        <end position="347"/>
    </location>
</feature>
<comment type="similarity">
    <text evidence="1">Belongs to the serine-aspartate repeat-containing protein (SDr) family.</text>
</comment>
<feature type="non-terminal residue" evidence="5">
    <location>
        <position position="349"/>
    </location>
</feature>
<dbReference type="SUPFAM" id="SSF49478">
    <property type="entry name" value="Cna protein B-type domain"/>
    <property type="match status" value="4"/>
</dbReference>
<dbReference type="InterPro" id="IPR013783">
    <property type="entry name" value="Ig-like_fold"/>
</dbReference>
<dbReference type="Proteomes" id="UP001211173">
    <property type="component" value="Unassembled WGS sequence"/>
</dbReference>
<proteinExistence type="inferred from homology"/>